<feature type="transmembrane region" description="Helical" evidence="1">
    <location>
        <begin position="273"/>
        <end position="299"/>
    </location>
</feature>
<feature type="non-terminal residue" evidence="3">
    <location>
        <position position="1"/>
    </location>
</feature>
<reference evidence="3" key="1">
    <citation type="journal article" date="2021" name="Sci. Adv.">
        <title>The American lobster genome reveals insights on longevity, neural, and immune adaptations.</title>
        <authorList>
            <person name="Polinski J.M."/>
            <person name="Zimin A.V."/>
            <person name="Clark K.F."/>
            <person name="Kohn A.B."/>
            <person name="Sadowski N."/>
            <person name="Timp W."/>
            <person name="Ptitsyn A."/>
            <person name="Khanna P."/>
            <person name="Romanova D.Y."/>
            <person name="Williams P."/>
            <person name="Greenwood S.J."/>
            <person name="Moroz L.L."/>
            <person name="Walt D.R."/>
            <person name="Bodnar A.G."/>
        </authorList>
    </citation>
    <scope>NUCLEOTIDE SEQUENCE</scope>
    <source>
        <strain evidence="3">GMGI-L3</strain>
    </source>
</reference>
<comment type="caution">
    <text evidence="3">The sequence shown here is derived from an EMBL/GenBank/DDBJ whole genome shotgun (WGS) entry which is preliminary data.</text>
</comment>
<dbReference type="Pfam" id="PF01757">
    <property type="entry name" value="Acyl_transf_3"/>
    <property type="match status" value="1"/>
</dbReference>
<proteinExistence type="predicted"/>
<evidence type="ECO:0000313" key="3">
    <source>
        <dbReference type="EMBL" id="KAG7159222.1"/>
    </source>
</evidence>
<keyword evidence="1" id="KW-0472">Membrane</keyword>
<feature type="domain" description="Nose resistant-to-fluoxetine protein N-terminal" evidence="2">
    <location>
        <begin position="10"/>
        <end position="167"/>
    </location>
</feature>
<name>A0A8J5JJF7_HOMAM</name>
<dbReference type="SMART" id="SM00703">
    <property type="entry name" value="NRF"/>
    <property type="match status" value="1"/>
</dbReference>
<organism evidence="3 4">
    <name type="scientific">Homarus americanus</name>
    <name type="common">American lobster</name>
    <dbReference type="NCBI Taxonomy" id="6706"/>
    <lineage>
        <taxon>Eukaryota</taxon>
        <taxon>Metazoa</taxon>
        <taxon>Ecdysozoa</taxon>
        <taxon>Arthropoda</taxon>
        <taxon>Crustacea</taxon>
        <taxon>Multicrustacea</taxon>
        <taxon>Malacostraca</taxon>
        <taxon>Eumalacostraca</taxon>
        <taxon>Eucarida</taxon>
        <taxon>Decapoda</taxon>
        <taxon>Pleocyemata</taxon>
        <taxon>Astacidea</taxon>
        <taxon>Nephropoidea</taxon>
        <taxon>Nephropidae</taxon>
        <taxon>Homarus</taxon>
    </lineage>
</organism>
<gene>
    <name evidence="3" type="primary">nrf-6-L1</name>
    <name evidence="3" type="ORF">Hamer_G016618</name>
</gene>
<keyword evidence="1" id="KW-1133">Transmembrane helix</keyword>
<dbReference type="InterPro" id="IPR002656">
    <property type="entry name" value="Acyl_transf_3_dom"/>
</dbReference>
<accession>A0A8J5JJF7</accession>
<dbReference type="InterPro" id="IPR006621">
    <property type="entry name" value="Nose-resist-to-fluoxetine_N"/>
</dbReference>
<evidence type="ECO:0000313" key="4">
    <source>
        <dbReference type="Proteomes" id="UP000747542"/>
    </source>
</evidence>
<keyword evidence="1" id="KW-0812">Transmembrane</keyword>
<feature type="transmembrane region" description="Helical" evidence="1">
    <location>
        <begin position="320"/>
        <end position="342"/>
    </location>
</feature>
<dbReference type="PANTHER" id="PTHR11161">
    <property type="entry name" value="O-ACYLTRANSFERASE"/>
    <property type="match status" value="1"/>
</dbReference>
<dbReference type="EMBL" id="JAHLQT010033762">
    <property type="protein sequence ID" value="KAG7159222.1"/>
    <property type="molecule type" value="Genomic_DNA"/>
</dbReference>
<dbReference type="Pfam" id="PF20146">
    <property type="entry name" value="NRF"/>
    <property type="match status" value="1"/>
</dbReference>
<dbReference type="PANTHER" id="PTHR11161:SF0">
    <property type="entry name" value="O-ACYLTRANSFERASE LIKE PROTEIN"/>
    <property type="match status" value="1"/>
</dbReference>
<dbReference type="Proteomes" id="UP000747542">
    <property type="component" value="Unassembled WGS sequence"/>
</dbReference>
<keyword evidence="4" id="KW-1185">Reference proteome</keyword>
<dbReference type="AlphaFoldDB" id="A0A8J5JJF7"/>
<evidence type="ECO:0000259" key="2">
    <source>
        <dbReference type="SMART" id="SM00703"/>
    </source>
</evidence>
<feature type="transmembrane region" description="Helical" evidence="1">
    <location>
        <begin position="386"/>
        <end position="402"/>
    </location>
</feature>
<evidence type="ECO:0000256" key="1">
    <source>
        <dbReference type="SAM" id="Phobius"/>
    </source>
</evidence>
<dbReference type="InterPro" id="IPR052728">
    <property type="entry name" value="O2_lipid_transport_reg"/>
</dbReference>
<sequence>MYLPVKVDPSSPCGHALHSMFLSLGDNSTWAIRMVDSWGKSNDGIFFGNRLIIGTYDECVGVVSPDHSLKGKYCSIDLKKTTTIKEQETSRVWHTDAQVPNRLQNLFPLRKPPQIFVPVPVVNSGAGSELMYATCIPDVCTLEELEESLTQVLEPANYTATVKFCSVKDPELNSVVSVLMFVMLVASLVDIYIDYTNKQHLTKGGLQFLMPFSAYTNLGKIFHISTNSSPTTINCLHGMRVLSMTWVMYGHQYASNASQSANFFVLNKRINGFLFQAISNAFVSVDTFFFMSGLLVTYSTMREMKRTGKFNIILFYVHRIIRLSPPIALVGGMYATVVSYFVSGPYSLSYNFRDECQKNWWADTFFVSNIVDKICLVQTWYVSVDSQLYLVAPLLLLPLFFYKALGKVLLYLAALVSILVPAIIIYIHNLPPTSLQVA</sequence>
<dbReference type="GO" id="GO:0016747">
    <property type="term" value="F:acyltransferase activity, transferring groups other than amino-acyl groups"/>
    <property type="evidence" value="ECO:0007669"/>
    <property type="project" value="InterPro"/>
</dbReference>
<protein>
    <submittedName>
        <fullName evidence="3">Nose resistant to fluoxetine protein 6-like 1</fullName>
    </submittedName>
</protein>
<feature type="transmembrane region" description="Helical" evidence="1">
    <location>
        <begin position="409"/>
        <end position="428"/>
    </location>
</feature>